<proteinExistence type="predicted"/>
<protein>
    <submittedName>
        <fullName evidence="1">Uncharacterized protein</fullName>
    </submittedName>
</protein>
<evidence type="ECO:0000313" key="2">
    <source>
        <dbReference type="Proteomes" id="UP000006055"/>
    </source>
</evidence>
<accession>I4C044</accession>
<dbReference type="Proteomes" id="UP000006055">
    <property type="component" value="Chromosome"/>
</dbReference>
<evidence type="ECO:0000313" key="1">
    <source>
        <dbReference type="EMBL" id="AFM22935.1"/>
    </source>
</evidence>
<organism evidence="1 2">
    <name type="scientific">Desulfomonile tiedjei (strain ATCC 49306 / DSM 6799 / DCB-1)</name>
    <dbReference type="NCBI Taxonomy" id="706587"/>
    <lineage>
        <taxon>Bacteria</taxon>
        <taxon>Pseudomonadati</taxon>
        <taxon>Thermodesulfobacteriota</taxon>
        <taxon>Desulfomonilia</taxon>
        <taxon>Desulfomonilales</taxon>
        <taxon>Desulfomonilaceae</taxon>
        <taxon>Desulfomonile</taxon>
    </lineage>
</organism>
<dbReference type="HOGENOM" id="CLU_2787112_0_0_7"/>
<keyword evidence="2" id="KW-1185">Reference proteome</keyword>
<sequence>MNFTTKKARKTMKIECPECYAQLSIDEFPDFPSEHICTECGACFELESHLCFEEASSEADQARIPRGE</sequence>
<dbReference type="AlphaFoldDB" id="I4C044"/>
<gene>
    <name evidence="1" type="ordered locus">Desti_0189</name>
</gene>
<dbReference type="KEGG" id="dti:Desti_0189"/>
<reference evidence="2" key="1">
    <citation type="submission" date="2012-06" db="EMBL/GenBank/DDBJ databases">
        <title>Complete sequence of chromosome of Desulfomonile tiedjei DSM 6799.</title>
        <authorList>
            <person name="Lucas S."/>
            <person name="Copeland A."/>
            <person name="Lapidus A."/>
            <person name="Glavina del Rio T."/>
            <person name="Dalin E."/>
            <person name="Tice H."/>
            <person name="Bruce D."/>
            <person name="Goodwin L."/>
            <person name="Pitluck S."/>
            <person name="Peters L."/>
            <person name="Ovchinnikova G."/>
            <person name="Zeytun A."/>
            <person name="Lu M."/>
            <person name="Kyrpides N."/>
            <person name="Mavromatis K."/>
            <person name="Ivanova N."/>
            <person name="Brettin T."/>
            <person name="Detter J.C."/>
            <person name="Han C."/>
            <person name="Larimer F."/>
            <person name="Land M."/>
            <person name="Hauser L."/>
            <person name="Markowitz V."/>
            <person name="Cheng J.-F."/>
            <person name="Hugenholtz P."/>
            <person name="Woyke T."/>
            <person name="Wu D."/>
            <person name="Spring S."/>
            <person name="Schroeder M."/>
            <person name="Brambilla E."/>
            <person name="Klenk H.-P."/>
            <person name="Eisen J.A."/>
        </authorList>
    </citation>
    <scope>NUCLEOTIDE SEQUENCE [LARGE SCALE GENOMIC DNA]</scope>
    <source>
        <strain evidence="2">ATCC 49306 / DSM 6799 / DCB-1</strain>
    </source>
</reference>
<name>I4C044_DESTA</name>
<dbReference type="EMBL" id="CP003360">
    <property type="protein sequence ID" value="AFM22935.1"/>
    <property type="molecule type" value="Genomic_DNA"/>
</dbReference>